<dbReference type="EMBL" id="AZHX01000480">
    <property type="protein sequence ID" value="ETX07324.1"/>
    <property type="molecule type" value="Genomic_DNA"/>
</dbReference>
<proteinExistence type="predicted"/>
<gene>
    <name evidence="2" type="ORF">ETSY2_11895</name>
</gene>
<feature type="compositionally biased region" description="Basic and acidic residues" evidence="1">
    <location>
        <begin position="220"/>
        <end position="229"/>
    </location>
</feature>
<comment type="caution">
    <text evidence="2">The sequence shown here is derived from an EMBL/GenBank/DDBJ whole genome shotgun (WGS) entry which is preliminary data.</text>
</comment>
<evidence type="ECO:0000256" key="1">
    <source>
        <dbReference type="SAM" id="MobiDB-lite"/>
    </source>
</evidence>
<organism evidence="2 3">
    <name type="scientific">Candidatus Entotheonella gemina</name>
    <dbReference type="NCBI Taxonomy" id="1429439"/>
    <lineage>
        <taxon>Bacteria</taxon>
        <taxon>Pseudomonadati</taxon>
        <taxon>Nitrospinota/Tectimicrobiota group</taxon>
        <taxon>Candidatus Tectimicrobiota</taxon>
        <taxon>Candidatus Entotheonellia</taxon>
        <taxon>Candidatus Entotheonellales</taxon>
        <taxon>Candidatus Entotheonellaceae</taxon>
        <taxon>Candidatus Entotheonella</taxon>
    </lineage>
</organism>
<keyword evidence="3" id="KW-1185">Reference proteome</keyword>
<dbReference type="HOGENOM" id="CLU_1208011_0_0_7"/>
<reference evidence="2 3" key="1">
    <citation type="journal article" date="2014" name="Nature">
        <title>An environmental bacterial taxon with a large and distinct metabolic repertoire.</title>
        <authorList>
            <person name="Wilson M.C."/>
            <person name="Mori T."/>
            <person name="Ruckert C."/>
            <person name="Uria A.R."/>
            <person name="Helf M.J."/>
            <person name="Takada K."/>
            <person name="Gernert C."/>
            <person name="Steffens U.A."/>
            <person name="Heycke N."/>
            <person name="Schmitt S."/>
            <person name="Rinke C."/>
            <person name="Helfrich E.J."/>
            <person name="Brachmann A.O."/>
            <person name="Gurgui C."/>
            <person name="Wakimoto T."/>
            <person name="Kracht M."/>
            <person name="Crusemann M."/>
            <person name="Hentschel U."/>
            <person name="Abe I."/>
            <person name="Matsunaga S."/>
            <person name="Kalinowski J."/>
            <person name="Takeyama H."/>
            <person name="Piel J."/>
        </authorList>
    </citation>
    <scope>NUCLEOTIDE SEQUENCE [LARGE SCALE GENOMIC DNA]</scope>
    <source>
        <strain evidence="3">TSY2</strain>
    </source>
</reference>
<dbReference type="AlphaFoldDB" id="W4MAE7"/>
<protein>
    <recommendedName>
        <fullName evidence="4">N-acetyltransferase domain-containing protein</fullName>
    </recommendedName>
</protein>
<evidence type="ECO:0000313" key="3">
    <source>
        <dbReference type="Proteomes" id="UP000019140"/>
    </source>
</evidence>
<dbReference type="Gene3D" id="3.40.630.30">
    <property type="match status" value="1"/>
</dbReference>
<evidence type="ECO:0000313" key="2">
    <source>
        <dbReference type="EMBL" id="ETX07324.1"/>
    </source>
</evidence>
<accession>W4MAE7</accession>
<feature type="region of interest" description="Disordered" evidence="1">
    <location>
        <begin position="209"/>
        <end position="229"/>
    </location>
</feature>
<dbReference type="Proteomes" id="UP000019140">
    <property type="component" value="Unassembled WGS sequence"/>
</dbReference>
<dbReference type="InterPro" id="IPR016181">
    <property type="entry name" value="Acyl_CoA_acyltransferase"/>
</dbReference>
<sequence length="229" mass="26599">MPGTKTTLDIHITNTPTLEQVKIWWSELQHDPARFSAYTNFMQTDLDEFLDAVRQGEITLWMFLVEDGGKPRLGGGFYLHDQGVESGMPYAWLGTYVLPAYRNLVSRAWRLVRQTCSEQNLHRFFAAVRRSNRPVQLALRREKFLYLGTYTDWSYFEGKPDTVALFSQRQQDRNLAWVLAEQRSQTFRQSVSGTWPKAMQPEVIELPLASPPYHRPRPVSPREHAGRLV</sequence>
<name>W4MAE7_9BACT</name>
<evidence type="ECO:0008006" key="4">
    <source>
        <dbReference type="Google" id="ProtNLM"/>
    </source>
</evidence>
<dbReference type="SUPFAM" id="SSF55729">
    <property type="entry name" value="Acyl-CoA N-acyltransferases (Nat)"/>
    <property type="match status" value="1"/>
</dbReference>